<keyword evidence="3" id="KW-1185">Reference proteome</keyword>
<dbReference type="AlphaFoldDB" id="A0A5J5KW07"/>
<feature type="compositionally biased region" description="Basic and acidic residues" evidence="1">
    <location>
        <begin position="320"/>
        <end position="333"/>
    </location>
</feature>
<accession>A0A5J5KW07</accession>
<feature type="region of interest" description="Disordered" evidence="1">
    <location>
        <begin position="159"/>
        <end position="250"/>
    </location>
</feature>
<dbReference type="EMBL" id="SZWF01000014">
    <property type="protein sequence ID" value="KAA9393823.1"/>
    <property type="molecule type" value="Genomic_DNA"/>
</dbReference>
<sequence>MSVRMTSLVWQLPLSGNQLVIMLAIADEADSDGVCFTGQQKLAGKARVSERTVRRTLLEMRDAGLLHTERRPAEWARGRRTDAIILDPGAMLRHGQEVVEPIEERRQRQINRLSYEVDPGPVELEGNAGDQLPAPPAVEAVEPVDNPVGDQPDIMTGKYVSPSQDQPDILAGRSFNRTNRVVQPDKSDTDFEGALIGSRARLYPSNPIQSSEPVAVENSGAAGSDPIGSGDEPTQGSPGGQPPGGGQRLSVAGVPLRLLRGKLGGDTGVLAGLDDVVVAEVIRVVMARAAGPVLSPMGLMIAALRDRASALDTIEEAMARVESRQPQGEDHRPVASSPARRQVTCRVHHSSHLQGQECPGCRADRIVARVQEA</sequence>
<dbReference type="InterPro" id="IPR036388">
    <property type="entry name" value="WH-like_DNA-bd_sf"/>
</dbReference>
<reference evidence="2 3" key="1">
    <citation type="submission" date="2019-05" db="EMBL/GenBank/DDBJ databases">
        <title>Kocuria coralli sp. nov., a novel actinobacterium isolated from coral reef seawater.</title>
        <authorList>
            <person name="Li J."/>
        </authorList>
    </citation>
    <scope>NUCLEOTIDE SEQUENCE [LARGE SCALE GENOMIC DNA]</scope>
    <source>
        <strain evidence="2 3">SCSIO 13007</strain>
    </source>
</reference>
<feature type="compositionally biased region" description="Gly residues" evidence="1">
    <location>
        <begin position="237"/>
        <end position="247"/>
    </location>
</feature>
<feature type="region of interest" description="Disordered" evidence="1">
    <location>
        <begin position="320"/>
        <end position="340"/>
    </location>
</feature>
<protein>
    <submittedName>
        <fullName evidence="2">Helix-turn-helix domain-containing protein</fullName>
    </submittedName>
</protein>
<evidence type="ECO:0000256" key="1">
    <source>
        <dbReference type="SAM" id="MobiDB-lite"/>
    </source>
</evidence>
<dbReference type="OrthoDB" id="4878574at2"/>
<dbReference type="RefSeq" id="WP_158034240.1">
    <property type="nucleotide sequence ID" value="NZ_ML708620.1"/>
</dbReference>
<evidence type="ECO:0000313" key="3">
    <source>
        <dbReference type="Proteomes" id="UP000325957"/>
    </source>
</evidence>
<comment type="caution">
    <text evidence="2">The sequence shown here is derived from an EMBL/GenBank/DDBJ whole genome shotgun (WGS) entry which is preliminary data.</text>
</comment>
<name>A0A5J5KW07_9MICC</name>
<dbReference type="Pfam" id="PF13730">
    <property type="entry name" value="HTH_36"/>
    <property type="match status" value="1"/>
</dbReference>
<dbReference type="Gene3D" id="1.10.10.10">
    <property type="entry name" value="Winged helix-like DNA-binding domain superfamily/Winged helix DNA-binding domain"/>
    <property type="match status" value="1"/>
</dbReference>
<proteinExistence type="predicted"/>
<evidence type="ECO:0000313" key="2">
    <source>
        <dbReference type="EMBL" id="KAA9393823.1"/>
    </source>
</evidence>
<dbReference type="Proteomes" id="UP000325957">
    <property type="component" value="Unassembled WGS sequence"/>
</dbReference>
<organism evidence="2 3">
    <name type="scientific">Kocuria coralli</name>
    <dbReference type="NCBI Taxonomy" id="1461025"/>
    <lineage>
        <taxon>Bacteria</taxon>
        <taxon>Bacillati</taxon>
        <taxon>Actinomycetota</taxon>
        <taxon>Actinomycetes</taxon>
        <taxon>Micrococcales</taxon>
        <taxon>Micrococcaceae</taxon>
        <taxon>Kocuria</taxon>
    </lineage>
</organism>
<gene>
    <name evidence="2" type="ORF">FCK90_10445</name>
</gene>